<dbReference type="PANTHER" id="PTHR37512:SF1">
    <property type="entry name" value="NADR_TTD14 AAA DOMAIN-CONTAINING PROTEIN"/>
    <property type="match status" value="1"/>
</dbReference>
<dbReference type="SUPFAM" id="SSF52540">
    <property type="entry name" value="P-loop containing nucleoside triphosphate hydrolases"/>
    <property type="match status" value="1"/>
</dbReference>
<evidence type="ECO:0000313" key="3">
    <source>
        <dbReference type="Proteomes" id="UP000278351"/>
    </source>
</evidence>
<dbReference type="AlphaFoldDB" id="A0A3N4Q264"/>
<dbReference type="Pfam" id="PF13521">
    <property type="entry name" value="AAA_28"/>
    <property type="match status" value="1"/>
</dbReference>
<dbReference type="PANTHER" id="PTHR37512">
    <property type="entry name" value="TRIFUNCTIONAL NAD BIOSYNTHESIS/REGULATOR PROTEIN NADR"/>
    <property type="match status" value="1"/>
</dbReference>
<sequence length="171" mass="19560">MKKIVVIGPESTGKSTLSAQLAAHFNTVWVKEFARGYLETLNRPYEENDLLTIAEGQLRAEDEAAAQAGGLLICDTDLYVIKVWSEAKYGDCDPRILDLIAGRRYNGYLLTYIDIPWEDDPQREHPRPEEREYFYNIYRDIVINSGLPWADVRGSYEERLKTAVAAVEGWQ</sequence>
<comment type="caution">
    <text evidence="2">The sequence shown here is derived from an EMBL/GenBank/DDBJ whole genome shotgun (WGS) entry which is preliminary data.</text>
</comment>
<organism evidence="2 3">
    <name type="scientific">Chitinophaga lutea</name>
    <dbReference type="NCBI Taxonomy" id="2488634"/>
    <lineage>
        <taxon>Bacteria</taxon>
        <taxon>Pseudomonadati</taxon>
        <taxon>Bacteroidota</taxon>
        <taxon>Chitinophagia</taxon>
        <taxon>Chitinophagales</taxon>
        <taxon>Chitinophagaceae</taxon>
        <taxon>Chitinophaga</taxon>
    </lineage>
</organism>
<evidence type="ECO:0000313" key="2">
    <source>
        <dbReference type="EMBL" id="RPE13665.1"/>
    </source>
</evidence>
<dbReference type="EMBL" id="RPDH01000001">
    <property type="protein sequence ID" value="RPE13665.1"/>
    <property type="molecule type" value="Genomic_DNA"/>
</dbReference>
<protein>
    <submittedName>
        <fullName evidence="2">ATPase</fullName>
    </submittedName>
</protein>
<feature type="domain" description="NadR/Ttd14 AAA" evidence="1">
    <location>
        <begin position="3"/>
        <end position="159"/>
    </location>
</feature>
<dbReference type="OrthoDB" id="9151999at2"/>
<dbReference type="Proteomes" id="UP000278351">
    <property type="component" value="Unassembled WGS sequence"/>
</dbReference>
<dbReference type="Gene3D" id="3.40.50.300">
    <property type="entry name" value="P-loop containing nucleotide triphosphate hydrolases"/>
    <property type="match status" value="1"/>
</dbReference>
<accession>A0A3N4Q264</accession>
<dbReference type="InterPro" id="IPR052735">
    <property type="entry name" value="NAD_biosynth-regulator"/>
</dbReference>
<gene>
    <name evidence="2" type="ORF">EGT74_09165</name>
</gene>
<evidence type="ECO:0000259" key="1">
    <source>
        <dbReference type="Pfam" id="PF13521"/>
    </source>
</evidence>
<proteinExistence type="predicted"/>
<dbReference type="RefSeq" id="WP_123846182.1">
    <property type="nucleotide sequence ID" value="NZ_RPDH01000001.1"/>
</dbReference>
<dbReference type="InterPro" id="IPR038727">
    <property type="entry name" value="NadR/Ttd14_AAA_dom"/>
</dbReference>
<keyword evidence="3" id="KW-1185">Reference proteome</keyword>
<name>A0A3N4Q264_9BACT</name>
<reference evidence="2 3" key="1">
    <citation type="submission" date="2018-11" db="EMBL/GenBank/DDBJ databases">
        <title>Chitinophaga lutea sp.nov., isolate from arsenic contaminated soil.</title>
        <authorList>
            <person name="Zong Y."/>
        </authorList>
    </citation>
    <scope>NUCLEOTIDE SEQUENCE [LARGE SCALE GENOMIC DNA]</scope>
    <source>
        <strain evidence="2 3">ZY74</strain>
    </source>
</reference>
<dbReference type="InterPro" id="IPR027417">
    <property type="entry name" value="P-loop_NTPase"/>
</dbReference>